<dbReference type="Proteomes" id="UP000622317">
    <property type="component" value="Unassembled WGS sequence"/>
</dbReference>
<keyword evidence="2" id="KW-0732">Signal</keyword>
<proteinExistence type="predicted"/>
<feature type="domain" description="Sialate O-acetylesterase" evidence="3">
    <location>
        <begin position="271"/>
        <end position="354"/>
    </location>
</feature>
<feature type="signal peptide" evidence="2">
    <location>
        <begin position="1"/>
        <end position="15"/>
    </location>
</feature>
<keyword evidence="5" id="KW-1185">Reference proteome</keyword>
<dbReference type="PANTHER" id="PTHR22901:SF0">
    <property type="entry name" value="SIALATE O-ACETYLESTERASE"/>
    <property type="match status" value="1"/>
</dbReference>
<keyword evidence="1" id="KW-0378">Hydrolase</keyword>
<protein>
    <submittedName>
        <fullName evidence="4">Sialate O-acetylesterase</fullName>
    </submittedName>
</protein>
<evidence type="ECO:0000313" key="5">
    <source>
        <dbReference type="Proteomes" id="UP000622317"/>
    </source>
</evidence>
<evidence type="ECO:0000259" key="3">
    <source>
        <dbReference type="Pfam" id="PF03629"/>
    </source>
</evidence>
<dbReference type="GO" id="GO:0001681">
    <property type="term" value="F:sialate O-acetylesterase activity"/>
    <property type="evidence" value="ECO:0007669"/>
    <property type="project" value="InterPro"/>
</dbReference>
<dbReference type="Gene3D" id="3.40.50.1110">
    <property type="entry name" value="SGNH hydrolase"/>
    <property type="match status" value="1"/>
</dbReference>
<dbReference type="SUPFAM" id="SSF52266">
    <property type="entry name" value="SGNH hydrolase"/>
    <property type="match status" value="1"/>
</dbReference>
<dbReference type="InterPro" id="IPR036514">
    <property type="entry name" value="SGNH_hydro_sf"/>
</dbReference>
<dbReference type="AlphaFoldDB" id="A0A927F7Y4"/>
<evidence type="ECO:0000256" key="1">
    <source>
        <dbReference type="ARBA" id="ARBA00022801"/>
    </source>
</evidence>
<organism evidence="4 5">
    <name type="scientific">Pelagicoccus enzymogenes</name>
    <dbReference type="NCBI Taxonomy" id="2773457"/>
    <lineage>
        <taxon>Bacteria</taxon>
        <taxon>Pseudomonadati</taxon>
        <taxon>Verrucomicrobiota</taxon>
        <taxon>Opitutia</taxon>
        <taxon>Puniceicoccales</taxon>
        <taxon>Pelagicoccaceae</taxon>
        <taxon>Pelagicoccus</taxon>
    </lineage>
</organism>
<dbReference type="Pfam" id="PF03629">
    <property type="entry name" value="SASA"/>
    <property type="match status" value="2"/>
</dbReference>
<dbReference type="InterPro" id="IPR013783">
    <property type="entry name" value="Ig-like_fold"/>
</dbReference>
<gene>
    <name evidence="4" type="ORF">IEN85_08460</name>
</gene>
<feature type="domain" description="Sialate O-acetylesterase" evidence="3">
    <location>
        <begin position="103"/>
        <end position="234"/>
    </location>
</feature>
<comment type="caution">
    <text evidence="4">The sequence shown here is derived from an EMBL/GenBank/DDBJ whole genome shotgun (WGS) entry which is preliminary data.</text>
</comment>
<accession>A0A927F7Y4</accession>
<reference evidence="4" key="1">
    <citation type="submission" date="2020-09" db="EMBL/GenBank/DDBJ databases">
        <title>Pelagicoccus enzymogenes sp. nov. with an EPS production, isolated from marine sediment.</title>
        <authorList>
            <person name="Feng X."/>
        </authorList>
    </citation>
    <scope>NUCLEOTIDE SEQUENCE</scope>
    <source>
        <strain evidence="4">NFK12</strain>
    </source>
</reference>
<dbReference type="RefSeq" id="WP_191616664.1">
    <property type="nucleotide sequence ID" value="NZ_JACYFG010000009.1"/>
</dbReference>
<dbReference type="GO" id="GO:0005975">
    <property type="term" value="P:carbohydrate metabolic process"/>
    <property type="evidence" value="ECO:0007669"/>
    <property type="project" value="TreeGrafter"/>
</dbReference>
<evidence type="ECO:0000313" key="4">
    <source>
        <dbReference type="EMBL" id="MBD5779524.1"/>
    </source>
</evidence>
<feature type="chain" id="PRO_5037847648" evidence="2">
    <location>
        <begin position="16"/>
        <end position="512"/>
    </location>
</feature>
<dbReference type="InterPro" id="IPR005181">
    <property type="entry name" value="SASA"/>
</dbReference>
<name>A0A927F7Y4_9BACT</name>
<dbReference type="InterPro" id="IPR039329">
    <property type="entry name" value="SIAE"/>
</dbReference>
<dbReference type="PANTHER" id="PTHR22901">
    <property type="entry name" value="SIALATE O-ACETYLESTERASE"/>
    <property type="match status" value="1"/>
</dbReference>
<evidence type="ECO:0000256" key="2">
    <source>
        <dbReference type="SAM" id="SignalP"/>
    </source>
</evidence>
<dbReference type="Gene3D" id="2.60.40.10">
    <property type="entry name" value="Immunoglobulins"/>
    <property type="match status" value="1"/>
</dbReference>
<sequence>MKTLFLFLMATGALANSLYAQLSVPNVFTDHMVLQRNQANPIWGKASPQQKVTISLAGNVVTTQADAAGAWRAKLPPLPAGGPHALTIKGEDTITIEDVLVGEVWFCSGQSNMEWPVANSYGAEVEIAAANHPQIRFLTVARNGTQIPQDDIEGSWQVCSPETVPHFSAIGYFYGQTLNAALGVPIGLIDNAWGGSMAESWISRSVLEDDERYAPLLEHWKSKTQNFDEAKYKAFLKRFEEWQAAGRPEPSLNWNDTVHPLTGQHRPANIYNGMVHPLAGYGIKGVIWYQGESNGGRADQYRHLFPLLVKTWRETWKQGDFPFYWVQLADWGSEPDEPGENGWAELRDAQTQSMDVLKNSGQAVIIDLGEGRDIHPRDKKTVASRLVRWPLANDYGYDLAYQSPRYKSMQVVGDKVRITFDHTSPEGLYSFDTAEVKGFAIAAADQKFIWAEAKILAPNTVEVWADSIDSPVAVRYGWAQNPIVNLYDRNGLPVTPFRTDDWKWQSAGKAID</sequence>
<dbReference type="EMBL" id="JACYFG010000009">
    <property type="protein sequence ID" value="MBD5779524.1"/>
    <property type="molecule type" value="Genomic_DNA"/>
</dbReference>